<dbReference type="SUPFAM" id="SSF53756">
    <property type="entry name" value="UDP-Glycosyltransferase/glycogen phosphorylase"/>
    <property type="match status" value="1"/>
</dbReference>
<dbReference type="Proteomes" id="UP000326865">
    <property type="component" value="Unassembled WGS sequence"/>
</dbReference>
<accession>A0A5N5U4E0</accession>
<dbReference type="Pfam" id="PF13439">
    <property type="entry name" value="Glyco_transf_4"/>
    <property type="match status" value="1"/>
</dbReference>
<accession>A0A5N5UIP3</accession>
<dbReference type="OrthoDB" id="17979at2157"/>
<evidence type="ECO:0000313" key="7">
    <source>
        <dbReference type="Proteomes" id="UP000326302"/>
    </source>
</evidence>
<dbReference type="EMBL" id="QJOW01000001">
    <property type="protein sequence ID" value="KAB7518637.1"/>
    <property type="molecule type" value="Genomic_DNA"/>
</dbReference>
<protein>
    <submittedName>
        <fullName evidence="3">Glycosyltransferase</fullName>
    </submittedName>
</protein>
<dbReference type="PANTHER" id="PTHR45947">
    <property type="entry name" value="SULFOQUINOVOSYL TRANSFERASE SQD2"/>
    <property type="match status" value="1"/>
</dbReference>
<dbReference type="Proteomes" id="UP000326302">
    <property type="component" value="Unassembled WGS sequence"/>
</dbReference>
<sequence length="337" mass="37473">MRVSHYFEWERAITGGQAQSVANQRQILDDHGIAYTTTPDVSADILHLNNMGPRSVYYARRARQAGTPVVVHTHQTAADFEDSFAFSNVLAKPMGPYLEYAYGLADVLVCPSEHNRAVVDRYTGVPKRVISNGFDPNKLDGYDDPDLRAEYLDRYDLDPPVVFNVAHVLERKGLETFIETARAMPDTDFVWFGYLNPTGGFLGQFLQSSESKRLVESAPDNCIFTGYVDDIAGAFAAGDIFYFPTHNENEGMALLEAMSTGVPPVIRGIDTYDWLDDGETCLKADSVAGFETALRALIDDPEERARIGQNARTETERFTLDTVGDQLVALYRDLTDA</sequence>
<dbReference type="Gene3D" id="3.40.50.2000">
    <property type="entry name" value="Glycogen Phosphorylase B"/>
    <property type="match status" value="2"/>
</dbReference>
<dbReference type="InterPro" id="IPR028098">
    <property type="entry name" value="Glyco_trans_4-like_N"/>
</dbReference>
<dbReference type="InterPro" id="IPR050194">
    <property type="entry name" value="Glycosyltransferase_grp1"/>
</dbReference>
<dbReference type="EMBL" id="QKKZ01000004">
    <property type="protein sequence ID" value="KAB7513466.1"/>
    <property type="molecule type" value="Genomic_DNA"/>
</dbReference>
<proteinExistence type="predicted"/>
<evidence type="ECO:0000259" key="2">
    <source>
        <dbReference type="Pfam" id="PF13439"/>
    </source>
</evidence>
<gene>
    <name evidence="3" type="ORF">DM867_10165</name>
    <name evidence="5" type="ORF">DMP03_03575</name>
    <name evidence="4" type="ORF">DP108_09910</name>
</gene>
<comment type="caution">
    <text evidence="3">The sequence shown here is derived from an EMBL/GenBank/DDBJ whole genome shotgun (WGS) entry which is preliminary data.</text>
</comment>
<dbReference type="PANTHER" id="PTHR45947:SF3">
    <property type="entry name" value="SULFOQUINOVOSYL TRANSFERASE SQD2"/>
    <property type="match status" value="1"/>
</dbReference>
<evidence type="ECO:0000313" key="3">
    <source>
        <dbReference type="EMBL" id="KAB7513466.1"/>
    </source>
</evidence>
<dbReference type="Pfam" id="PF00534">
    <property type="entry name" value="Glycos_transf_1"/>
    <property type="match status" value="1"/>
</dbReference>
<evidence type="ECO:0000313" key="8">
    <source>
        <dbReference type="Proteomes" id="UP000326865"/>
    </source>
</evidence>
<dbReference type="RefSeq" id="WP_152119514.1">
    <property type="nucleotide sequence ID" value="NZ_QJOW01000001.1"/>
</dbReference>
<evidence type="ECO:0000313" key="6">
    <source>
        <dbReference type="Proteomes" id="UP000326207"/>
    </source>
</evidence>
<dbReference type="InterPro" id="IPR001296">
    <property type="entry name" value="Glyco_trans_1"/>
</dbReference>
<reference evidence="6 7" key="1">
    <citation type="submission" date="2019-10" db="EMBL/GenBank/DDBJ databases">
        <title>Unraveling microbial dark matter from salterns through culturing: the case of the genus Halosegnis.</title>
        <authorList>
            <person name="Duran-Viseras A."/>
            <person name="Andrei A.-S."/>
            <person name="Vera-Gargallo B."/>
            <person name="Ghai R."/>
            <person name="Sanchez-Porro C."/>
            <person name="Ventosa A."/>
        </authorList>
    </citation>
    <scope>NUCLEOTIDE SEQUENCE [LARGE SCALE GENOMIC DNA]</scope>
    <source>
        <strain evidence="5 7">F17-44</strain>
        <strain evidence="3 8">F18-79</strain>
        <strain evidence="4 6">F19-13</strain>
    </source>
</reference>
<evidence type="ECO:0000259" key="1">
    <source>
        <dbReference type="Pfam" id="PF00534"/>
    </source>
</evidence>
<evidence type="ECO:0000313" key="5">
    <source>
        <dbReference type="EMBL" id="KAB7518637.1"/>
    </source>
</evidence>
<name>A0A5N5U4E0_9EURY</name>
<evidence type="ECO:0000313" key="4">
    <source>
        <dbReference type="EMBL" id="KAB7517449.1"/>
    </source>
</evidence>
<keyword evidence="8" id="KW-1185">Reference proteome</keyword>
<dbReference type="AlphaFoldDB" id="A0A5N5U4E0"/>
<organism evidence="3 8">
    <name type="scientific">Halosegnis rubeus</name>
    <dbReference type="NCBI Taxonomy" id="2212850"/>
    <lineage>
        <taxon>Archaea</taxon>
        <taxon>Methanobacteriati</taxon>
        <taxon>Methanobacteriota</taxon>
        <taxon>Stenosarchaea group</taxon>
        <taxon>Halobacteria</taxon>
        <taxon>Halobacteriales</taxon>
        <taxon>Natronomonadaceae</taxon>
        <taxon>Halosegnis</taxon>
    </lineage>
</organism>
<keyword evidence="3" id="KW-0808">Transferase</keyword>
<feature type="domain" description="Glycosyl transferase family 1" evidence="1">
    <location>
        <begin position="157"/>
        <end position="313"/>
    </location>
</feature>
<accession>A0A5N5UGR2</accession>
<dbReference type="Proteomes" id="UP000326207">
    <property type="component" value="Unassembled WGS sequence"/>
</dbReference>
<dbReference type="GO" id="GO:0016757">
    <property type="term" value="F:glycosyltransferase activity"/>
    <property type="evidence" value="ECO:0007669"/>
    <property type="project" value="InterPro"/>
</dbReference>
<dbReference type="EMBL" id="QMDY01000005">
    <property type="protein sequence ID" value="KAB7517449.1"/>
    <property type="molecule type" value="Genomic_DNA"/>
</dbReference>
<feature type="domain" description="Glycosyltransferase subfamily 4-like N-terminal" evidence="2">
    <location>
        <begin position="43"/>
        <end position="137"/>
    </location>
</feature>
<dbReference type="CDD" id="cd03801">
    <property type="entry name" value="GT4_PimA-like"/>
    <property type="match status" value="1"/>
</dbReference>